<reference evidence="1 2" key="1">
    <citation type="submission" date="2015-12" db="EMBL/GenBank/DDBJ databases">
        <title>Draft genome sequence of Moniliophthora roreri, the causal agent of frosty pod rot of cacao.</title>
        <authorList>
            <person name="Aime M.C."/>
            <person name="Diaz-Valderrama J.R."/>
            <person name="Kijpornyongpan T."/>
            <person name="Phillips-Mora W."/>
        </authorList>
    </citation>
    <scope>NUCLEOTIDE SEQUENCE [LARGE SCALE GENOMIC DNA]</scope>
    <source>
        <strain evidence="1 2">MCA 2952</strain>
    </source>
</reference>
<evidence type="ECO:0000313" key="2">
    <source>
        <dbReference type="Proteomes" id="UP000054988"/>
    </source>
</evidence>
<sequence>MFSKAWLSRAGDTIHRLGPRAPEHYAIFGGFLLTLRVQWTRETGMKHASSYHLSISALPKPSDNPNAWSTCAANKLQCFWPSIISGWKKIPDI</sequence>
<accession>A0A0W0EZ23</accession>
<dbReference type="AlphaFoldDB" id="A0A0W0EZ23"/>
<comment type="caution">
    <text evidence="1">The sequence shown here is derived from an EMBL/GenBank/DDBJ whole genome shotgun (WGS) entry which is preliminary data.</text>
</comment>
<organism evidence="1 2">
    <name type="scientific">Moniliophthora roreri</name>
    <name type="common">Frosty pod rot fungus</name>
    <name type="synonym">Monilia roreri</name>
    <dbReference type="NCBI Taxonomy" id="221103"/>
    <lineage>
        <taxon>Eukaryota</taxon>
        <taxon>Fungi</taxon>
        <taxon>Dikarya</taxon>
        <taxon>Basidiomycota</taxon>
        <taxon>Agaricomycotina</taxon>
        <taxon>Agaricomycetes</taxon>
        <taxon>Agaricomycetidae</taxon>
        <taxon>Agaricales</taxon>
        <taxon>Marasmiineae</taxon>
        <taxon>Marasmiaceae</taxon>
        <taxon>Moniliophthora</taxon>
    </lineage>
</organism>
<name>A0A0W0EZ23_MONRR</name>
<evidence type="ECO:0000313" key="1">
    <source>
        <dbReference type="EMBL" id="KTB29337.1"/>
    </source>
</evidence>
<dbReference type="EMBL" id="LATX01002435">
    <property type="protein sequence ID" value="KTB29337.1"/>
    <property type="molecule type" value="Genomic_DNA"/>
</dbReference>
<gene>
    <name evidence="1" type="ORF">WG66_18097</name>
</gene>
<dbReference type="Proteomes" id="UP000054988">
    <property type="component" value="Unassembled WGS sequence"/>
</dbReference>
<protein>
    <submittedName>
        <fullName evidence="1">Uncharacterized protein</fullName>
    </submittedName>
</protein>
<proteinExistence type="predicted"/>